<gene>
    <name evidence="2" type="ORF">D9Q98_009123</name>
</gene>
<name>A0A9D4TH78_CHLVU</name>
<reference evidence="2" key="2">
    <citation type="submission" date="2020-11" db="EMBL/GenBank/DDBJ databases">
        <authorList>
            <person name="Cecchin M."/>
            <person name="Marcolungo L."/>
            <person name="Rossato M."/>
            <person name="Girolomoni L."/>
            <person name="Cosentino E."/>
            <person name="Cuine S."/>
            <person name="Li-Beisson Y."/>
            <person name="Delledonne M."/>
            <person name="Ballottari M."/>
        </authorList>
    </citation>
    <scope>NUCLEOTIDE SEQUENCE</scope>
    <source>
        <strain evidence="2">211/11P</strain>
        <tissue evidence="2">Whole cell</tissue>
    </source>
</reference>
<dbReference type="EMBL" id="SIDB01000012">
    <property type="protein sequence ID" value="KAI3425359.1"/>
    <property type="molecule type" value="Genomic_DNA"/>
</dbReference>
<accession>A0A9D4TH78</accession>
<evidence type="ECO:0000256" key="1">
    <source>
        <dbReference type="SAM" id="Coils"/>
    </source>
</evidence>
<protein>
    <submittedName>
        <fullName evidence="2">Uncharacterized protein</fullName>
    </submittedName>
</protein>
<keyword evidence="3" id="KW-1185">Reference proteome</keyword>
<dbReference type="AlphaFoldDB" id="A0A9D4TH78"/>
<evidence type="ECO:0000313" key="2">
    <source>
        <dbReference type="EMBL" id="KAI3425359.1"/>
    </source>
</evidence>
<keyword evidence="1" id="KW-0175">Coiled coil</keyword>
<evidence type="ECO:0000313" key="3">
    <source>
        <dbReference type="Proteomes" id="UP001055712"/>
    </source>
</evidence>
<reference evidence="2" key="1">
    <citation type="journal article" date="2019" name="Plant J.">
        <title>Chlorella vulgaris genome assembly and annotation reveals the molecular basis for metabolic acclimation to high light conditions.</title>
        <authorList>
            <person name="Cecchin M."/>
            <person name="Marcolungo L."/>
            <person name="Rossato M."/>
            <person name="Girolomoni L."/>
            <person name="Cosentino E."/>
            <person name="Cuine S."/>
            <person name="Li-Beisson Y."/>
            <person name="Delledonne M."/>
            <person name="Ballottari M."/>
        </authorList>
    </citation>
    <scope>NUCLEOTIDE SEQUENCE</scope>
    <source>
        <strain evidence="2">211/11P</strain>
    </source>
</reference>
<comment type="caution">
    <text evidence="2">The sequence shown here is derived from an EMBL/GenBank/DDBJ whole genome shotgun (WGS) entry which is preliminary data.</text>
</comment>
<proteinExistence type="predicted"/>
<organism evidence="2 3">
    <name type="scientific">Chlorella vulgaris</name>
    <name type="common">Green alga</name>
    <dbReference type="NCBI Taxonomy" id="3077"/>
    <lineage>
        <taxon>Eukaryota</taxon>
        <taxon>Viridiplantae</taxon>
        <taxon>Chlorophyta</taxon>
        <taxon>core chlorophytes</taxon>
        <taxon>Trebouxiophyceae</taxon>
        <taxon>Chlorellales</taxon>
        <taxon>Chlorellaceae</taxon>
        <taxon>Chlorella clade</taxon>
        <taxon>Chlorella</taxon>
    </lineage>
</organism>
<sequence length="206" mass="22089">MLGACAATSSSRAALRTARLARHSQRQSARHAWAGHLSMPAAGSSVCGYRPRRSGGVAFASSQNKPPWQRQIEDELSVQRGTKGASQKQDALKKELKRLRAQMKASSAAMEQRLTNIEMLLKEKQAASSPRKCGADAANARDGRVSRADGTVAGQLLIQTAVAWMAGDGGQIVFWPVVTFLGAAYFITATYVGYQIFGLFFPAVSS</sequence>
<feature type="coiled-coil region" evidence="1">
    <location>
        <begin position="82"/>
        <end position="113"/>
    </location>
</feature>
<dbReference type="Proteomes" id="UP001055712">
    <property type="component" value="Unassembled WGS sequence"/>
</dbReference>